<proteinExistence type="predicted"/>
<accession>A0ABD5QWN1</accession>
<dbReference type="AlphaFoldDB" id="A0ABD5QWN1"/>
<evidence type="ECO:0000256" key="1">
    <source>
        <dbReference type="SAM" id="MobiDB-lite"/>
    </source>
</evidence>
<gene>
    <name evidence="2" type="ORF">ACFPJA_17570</name>
</gene>
<sequence length="58" mass="5942">MARRTGEDETIRQDAAGHGGRTVDAGAPAGRVDGAEPFDRVGSFDREKPTSIANGGGT</sequence>
<protein>
    <submittedName>
        <fullName evidence="2">Uncharacterized protein</fullName>
    </submittedName>
</protein>
<feature type="region of interest" description="Disordered" evidence="1">
    <location>
        <begin position="1"/>
        <end position="58"/>
    </location>
</feature>
<keyword evidence="3" id="KW-1185">Reference proteome</keyword>
<evidence type="ECO:0000313" key="2">
    <source>
        <dbReference type="EMBL" id="MFC5136517.1"/>
    </source>
</evidence>
<comment type="caution">
    <text evidence="2">The sequence shown here is derived from an EMBL/GenBank/DDBJ whole genome shotgun (WGS) entry which is preliminary data.</text>
</comment>
<dbReference type="RefSeq" id="WP_162498049.1">
    <property type="nucleotide sequence ID" value="NZ_JBHSKV010000024.1"/>
</dbReference>
<reference evidence="2 3" key="1">
    <citation type="journal article" date="2019" name="Int. J. Syst. Evol. Microbiol.">
        <title>The Global Catalogue of Microorganisms (GCM) 10K type strain sequencing project: providing services to taxonomists for standard genome sequencing and annotation.</title>
        <authorList>
            <consortium name="The Broad Institute Genomics Platform"/>
            <consortium name="The Broad Institute Genome Sequencing Center for Infectious Disease"/>
            <person name="Wu L."/>
            <person name="Ma J."/>
        </authorList>
    </citation>
    <scope>NUCLEOTIDE SEQUENCE [LARGE SCALE GENOMIC DNA]</scope>
    <source>
        <strain evidence="2 3">CGMCC 1.16026</strain>
    </source>
</reference>
<organism evidence="2 3">
    <name type="scientific">Halorubrum glutamatedens</name>
    <dbReference type="NCBI Taxonomy" id="2707018"/>
    <lineage>
        <taxon>Archaea</taxon>
        <taxon>Methanobacteriati</taxon>
        <taxon>Methanobacteriota</taxon>
        <taxon>Stenosarchaea group</taxon>
        <taxon>Halobacteria</taxon>
        <taxon>Halobacteriales</taxon>
        <taxon>Haloferacaceae</taxon>
        <taxon>Halorubrum</taxon>
    </lineage>
</organism>
<evidence type="ECO:0000313" key="3">
    <source>
        <dbReference type="Proteomes" id="UP001596145"/>
    </source>
</evidence>
<feature type="compositionally biased region" description="Basic and acidic residues" evidence="1">
    <location>
        <begin position="1"/>
        <end position="12"/>
    </location>
</feature>
<name>A0ABD5QWN1_9EURY</name>
<feature type="compositionally biased region" description="Basic and acidic residues" evidence="1">
    <location>
        <begin position="33"/>
        <end position="49"/>
    </location>
</feature>
<dbReference type="EMBL" id="JBHSKV010000024">
    <property type="protein sequence ID" value="MFC5136517.1"/>
    <property type="molecule type" value="Genomic_DNA"/>
</dbReference>
<dbReference type="Proteomes" id="UP001596145">
    <property type="component" value="Unassembled WGS sequence"/>
</dbReference>